<feature type="active site" evidence="5">
    <location>
        <position position="711"/>
    </location>
</feature>
<dbReference type="PANTHER" id="PTHR10629:SF52">
    <property type="entry name" value="DNA (CYTOSINE-5)-METHYLTRANSFERASE 1"/>
    <property type="match status" value="1"/>
</dbReference>
<dbReference type="GO" id="GO:0032259">
    <property type="term" value="P:methylation"/>
    <property type="evidence" value="ECO:0007669"/>
    <property type="project" value="UniProtKB-KW"/>
</dbReference>
<gene>
    <name evidence="9" type="ORF">QTG54_006669</name>
</gene>
<dbReference type="Gene3D" id="3.90.120.10">
    <property type="entry name" value="DNA Methylase, subunit A, domain 2"/>
    <property type="match status" value="1"/>
</dbReference>
<evidence type="ECO:0000256" key="6">
    <source>
        <dbReference type="SAM" id="Coils"/>
    </source>
</evidence>
<dbReference type="InterPro" id="IPR001525">
    <property type="entry name" value="C5_MeTfrase"/>
</dbReference>
<comment type="similarity">
    <text evidence="5">Belongs to the class I-like SAM-binding methyltransferase superfamily. C5-methyltransferase family.</text>
</comment>
<dbReference type="InterPro" id="IPR029063">
    <property type="entry name" value="SAM-dependent_MTases_sf"/>
</dbReference>
<feature type="domain" description="WRKY19-like zinc finger" evidence="8">
    <location>
        <begin position="54"/>
        <end position="75"/>
    </location>
</feature>
<proteinExistence type="inferred from homology"/>
<dbReference type="Gene3D" id="3.40.50.150">
    <property type="entry name" value="Vaccinia Virus protein VP39"/>
    <property type="match status" value="1"/>
</dbReference>
<dbReference type="Proteomes" id="UP001224775">
    <property type="component" value="Unassembled WGS sequence"/>
</dbReference>
<dbReference type="Pfam" id="PF24906">
    <property type="entry name" value="Zf_WRKY19"/>
    <property type="match status" value="1"/>
</dbReference>
<dbReference type="GO" id="GO:0003886">
    <property type="term" value="F:DNA (cytosine-5-)-methyltransferase activity"/>
    <property type="evidence" value="ECO:0007669"/>
    <property type="project" value="UniProtKB-EC"/>
</dbReference>
<feature type="region of interest" description="Disordered" evidence="7">
    <location>
        <begin position="237"/>
        <end position="293"/>
    </location>
</feature>
<reference evidence="9" key="1">
    <citation type="submission" date="2023-06" db="EMBL/GenBank/DDBJ databases">
        <title>Survivors Of The Sea: Transcriptome response of Skeletonema marinoi to long-term dormancy.</title>
        <authorList>
            <person name="Pinder M.I.M."/>
            <person name="Kourtchenko O."/>
            <person name="Robertson E.K."/>
            <person name="Larsson T."/>
            <person name="Maumus F."/>
            <person name="Osuna-Cruz C.M."/>
            <person name="Vancaester E."/>
            <person name="Stenow R."/>
            <person name="Vandepoele K."/>
            <person name="Ploug H."/>
            <person name="Bruchert V."/>
            <person name="Godhe A."/>
            <person name="Topel M."/>
        </authorList>
    </citation>
    <scope>NUCLEOTIDE SEQUENCE</scope>
    <source>
        <strain evidence="9">R05AC</strain>
    </source>
</reference>
<organism evidence="9 10">
    <name type="scientific">Skeletonema marinoi</name>
    <dbReference type="NCBI Taxonomy" id="267567"/>
    <lineage>
        <taxon>Eukaryota</taxon>
        <taxon>Sar</taxon>
        <taxon>Stramenopiles</taxon>
        <taxon>Ochrophyta</taxon>
        <taxon>Bacillariophyta</taxon>
        <taxon>Coscinodiscophyceae</taxon>
        <taxon>Thalassiosirophycidae</taxon>
        <taxon>Thalassiosirales</taxon>
        <taxon>Skeletonemataceae</taxon>
        <taxon>Skeletonema</taxon>
        <taxon>Skeletonema marinoi-dohrnii complex</taxon>
    </lineage>
</organism>
<evidence type="ECO:0000313" key="10">
    <source>
        <dbReference type="Proteomes" id="UP001224775"/>
    </source>
</evidence>
<sequence>MPETDEKKRKEVSVSANDESRPKKKRVKKRCSTEGCTNKVVNGGVCIKHGAKVKRCSSEGCTKRAQNEGLCWRHGAKKYVCSSRGCTNQVQNGGVCFRHGAKQKLCSSEGCTNKSVNGDVCQRHGAKVKRCSSEGCTNQVVRGGVCQRHGAKKEHALCSGEGCTNYAVNGGVCKRHGAKVKLCSSEGCTNKVQNGGMCFRHGAKVKKFIRSVGIRCSFEGGCINRVGQRGGLCSNHSAHDAGSAQPNGGQRGDVQKGGGTQNNVSTVAMEKICDSKEGKKKPPPAGRKKNRRAKIAKRLTAELKVAKSEAAAVNVQLKETSDELEGVKSRYKSEHEENEFLFSRMDDMVAQIEDASEFFEETLETEKAEMDTELSAKFGVATEKFEAAKSSWKAWWKEQKASVFTELSESETQMKELTVKLEKLEAEKKEMADELQAVKAESFWKWQEMKIHGDYEEDAIAIEETEQFNKAKIRQGKLCMAVQGFQMQTANQSRDRAISATAKEKDNHVVFDPTVVEFEGNTFRKNKCYGLKGNDTTIVGIQRFVSTDVALCILVIGFEHTILGEAGENPMKEAYVQVFNYVKEISLSALDEESDEVDQIPRLIYQAQTPGNWYSFGYFYDRTKVKRVGFRKQTRSLELFAGAGGSLQGYHNAGFHTVMAVENDRDSVLTLRANNEDLKVYDGCIKTFNKDFEKIALALGRIDHIHFSSPCQDFSTANRSIANSSVENEPRERADLSLLLVDLIKKTCCDTAVFENVVGIWSRISCGYLHTITSEIIKLGYQVRCTVLHACDYGDPQRRPRFFMFIAKNNVPLPLTPSATHGNDLNQWPYVAVQDALSQVSNDDSLSKQTNLQPGQHGHIRLDGNNVAPTLRASACTPFHYSEDRLITVREAATLQSFPEWYTFQGNITSQYRQVGNAIPVRLATAVANSFRDVLIHEYGEEDSNDEELSL</sequence>
<keyword evidence="10" id="KW-1185">Reference proteome</keyword>
<feature type="compositionally biased region" description="Gly residues" evidence="7">
    <location>
        <begin position="249"/>
        <end position="260"/>
    </location>
</feature>
<feature type="coiled-coil region" evidence="6">
    <location>
        <begin position="296"/>
        <end position="369"/>
    </location>
</feature>
<evidence type="ECO:0000256" key="7">
    <source>
        <dbReference type="SAM" id="MobiDB-lite"/>
    </source>
</evidence>
<comment type="caution">
    <text evidence="9">The sequence shown here is derived from an EMBL/GenBank/DDBJ whole genome shotgun (WGS) entry which is preliminary data.</text>
</comment>
<dbReference type="GO" id="GO:0003677">
    <property type="term" value="F:DNA binding"/>
    <property type="evidence" value="ECO:0007669"/>
    <property type="project" value="TreeGrafter"/>
</dbReference>
<evidence type="ECO:0000313" key="9">
    <source>
        <dbReference type="EMBL" id="KAK1743072.1"/>
    </source>
</evidence>
<feature type="coiled-coil region" evidence="6">
    <location>
        <begin position="407"/>
        <end position="441"/>
    </location>
</feature>
<dbReference type="EC" id="2.1.1.37" evidence="1"/>
<evidence type="ECO:0000256" key="5">
    <source>
        <dbReference type="PROSITE-ProRule" id="PRU01016"/>
    </source>
</evidence>
<evidence type="ECO:0000256" key="1">
    <source>
        <dbReference type="ARBA" id="ARBA00011975"/>
    </source>
</evidence>
<dbReference type="AlphaFoldDB" id="A0AAD8YBG4"/>
<evidence type="ECO:0000256" key="4">
    <source>
        <dbReference type="ARBA" id="ARBA00022691"/>
    </source>
</evidence>
<dbReference type="PANTHER" id="PTHR10629">
    <property type="entry name" value="CYTOSINE-SPECIFIC METHYLTRANSFERASE"/>
    <property type="match status" value="1"/>
</dbReference>
<keyword evidence="2 5" id="KW-0489">Methyltransferase</keyword>
<feature type="compositionally biased region" description="Basic residues" evidence="7">
    <location>
        <begin position="278"/>
        <end position="293"/>
    </location>
</feature>
<keyword evidence="3 5" id="KW-0808">Transferase</keyword>
<feature type="compositionally biased region" description="Basic and acidic residues" evidence="7">
    <location>
        <begin position="1"/>
        <end position="12"/>
    </location>
</feature>
<accession>A0AAD8YBG4</accession>
<dbReference type="PROSITE" id="PS51679">
    <property type="entry name" value="SAM_MT_C5"/>
    <property type="match status" value="1"/>
</dbReference>
<dbReference type="GO" id="GO:0005634">
    <property type="term" value="C:nucleus"/>
    <property type="evidence" value="ECO:0007669"/>
    <property type="project" value="TreeGrafter"/>
</dbReference>
<evidence type="ECO:0000256" key="3">
    <source>
        <dbReference type="ARBA" id="ARBA00022679"/>
    </source>
</evidence>
<evidence type="ECO:0000259" key="8">
    <source>
        <dbReference type="Pfam" id="PF24906"/>
    </source>
</evidence>
<dbReference type="Pfam" id="PF00145">
    <property type="entry name" value="DNA_methylase"/>
    <property type="match status" value="2"/>
</dbReference>
<dbReference type="GO" id="GO:0044027">
    <property type="term" value="P:negative regulation of gene expression via chromosomal CpG island methylation"/>
    <property type="evidence" value="ECO:0007669"/>
    <property type="project" value="TreeGrafter"/>
</dbReference>
<dbReference type="SUPFAM" id="SSF53335">
    <property type="entry name" value="S-adenosyl-L-methionine-dependent methyltransferases"/>
    <property type="match status" value="1"/>
</dbReference>
<keyword evidence="6" id="KW-0175">Coiled coil</keyword>
<evidence type="ECO:0000256" key="2">
    <source>
        <dbReference type="ARBA" id="ARBA00022603"/>
    </source>
</evidence>
<feature type="region of interest" description="Disordered" evidence="7">
    <location>
        <begin position="1"/>
        <end position="26"/>
    </location>
</feature>
<keyword evidence="4 5" id="KW-0949">S-adenosyl-L-methionine</keyword>
<protein>
    <recommendedName>
        <fullName evidence="1">DNA (cytosine-5-)-methyltransferase</fullName>
        <ecNumber evidence="1">2.1.1.37</ecNumber>
    </recommendedName>
</protein>
<dbReference type="InterPro" id="IPR056866">
    <property type="entry name" value="Znf_WRKY19"/>
</dbReference>
<dbReference type="InterPro" id="IPR050390">
    <property type="entry name" value="C5-Methyltransferase"/>
</dbReference>
<name>A0AAD8YBG4_9STRA</name>
<dbReference type="EMBL" id="JATAAI010000010">
    <property type="protein sequence ID" value="KAK1743072.1"/>
    <property type="molecule type" value="Genomic_DNA"/>
</dbReference>